<dbReference type="Gene3D" id="1.25.40.10">
    <property type="entry name" value="Tetratricopeptide repeat domain"/>
    <property type="match status" value="1"/>
</dbReference>
<dbReference type="InterPro" id="IPR011990">
    <property type="entry name" value="TPR-like_helical_dom_sf"/>
</dbReference>
<gene>
    <name evidence="1" type="ORF">Lepto782_22215</name>
</gene>
<dbReference type="AlphaFoldDB" id="A0AAP9WH26"/>
<evidence type="ECO:0000313" key="1">
    <source>
        <dbReference type="EMBL" id="QOI44987.1"/>
    </source>
</evidence>
<sequence length="347" mass="40267">MNKRILSTLVLFMIIGCSGKKFICSNNSQFPEPNLIETSNEFLSNKNRSLLNLRDEKNIIAKIKNLTQIGKYEDAIQSVEEILKDRESQELYFEYGVALMKLGRFEEAIVSFHKCAISLFNTTSAAESLFYISECYSRLGDQNRSLQFLQYAVDRGFDDKDRIMKSKNLEKLYETSIWKDNEKKIFTSIIKLSEDDLIGIIRDVGPNSATFYYLCPKNKLVLYKEPDAYYTEREIYYGNWQIEKDGLILNINEKCFASGAGKERETIEGVKTYEKYEFSGCVSEFTKKSKYHFDKTEIASFSRPYYGQLENDATGVGLEFRKFKEIPKQCELDFKPTSIEEITLETK</sequence>
<evidence type="ECO:0000313" key="2">
    <source>
        <dbReference type="Proteomes" id="UP000663124"/>
    </source>
</evidence>
<evidence type="ECO:0008006" key="3">
    <source>
        <dbReference type="Google" id="ProtNLM"/>
    </source>
</evidence>
<geneLocation type="plasmid" evidence="1 2">
    <name>p1</name>
</geneLocation>
<keyword evidence="1" id="KW-0614">Plasmid</keyword>
<protein>
    <recommendedName>
        <fullName evidence="3">Tetratricopeptide repeat protein</fullName>
    </recommendedName>
</protein>
<dbReference type="PROSITE" id="PS51257">
    <property type="entry name" value="PROKAR_LIPOPROTEIN"/>
    <property type="match status" value="1"/>
</dbReference>
<organism evidence="1 2">
    <name type="scientific">Leptospira interrogans serovar Canicola</name>
    <dbReference type="NCBI Taxonomy" id="211880"/>
    <lineage>
        <taxon>Bacteria</taxon>
        <taxon>Pseudomonadati</taxon>
        <taxon>Spirochaetota</taxon>
        <taxon>Spirochaetia</taxon>
        <taxon>Leptospirales</taxon>
        <taxon>Leptospiraceae</taxon>
        <taxon>Leptospira</taxon>
    </lineage>
</organism>
<dbReference type="EMBL" id="CP043886">
    <property type="protein sequence ID" value="QOI44987.1"/>
    <property type="molecule type" value="Genomic_DNA"/>
</dbReference>
<dbReference type="Proteomes" id="UP000663124">
    <property type="component" value="Plasmid p1"/>
</dbReference>
<accession>A0AAP9WH26</accession>
<name>A0AAP9WH26_LEPIR</name>
<reference evidence="1" key="1">
    <citation type="submission" date="2019-09" db="EMBL/GenBank/DDBJ databases">
        <title>Comparative Genomics of Leptospira interrogans Reveals Genome Plasticity - A Common Adaptive Strategy for Survival in Various Hosts.</title>
        <authorList>
            <person name="Ramli S.R."/>
            <person name="Bunk B."/>
            <person name="Goris M."/>
            <person name="Bhuju S."/>
            <person name="Jarek M."/>
            <person name="Sproer C."/>
            <person name="Mustakim S."/>
            <person name="Strommenger B."/>
            <person name="Pessler F."/>
        </authorList>
    </citation>
    <scope>NUCLEOTIDE SEQUENCE</scope>
    <source>
        <strain evidence="1">782</strain>
        <plasmid evidence="1">p1</plasmid>
    </source>
</reference>
<proteinExistence type="predicted"/>
<dbReference type="SUPFAM" id="SSF48452">
    <property type="entry name" value="TPR-like"/>
    <property type="match status" value="1"/>
</dbReference>